<dbReference type="PROSITE" id="PS50093">
    <property type="entry name" value="PKD"/>
    <property type="match status" value="2"/>
</dbReference>
<feature type="region of interest" description="Disordered" evidence="1">
    <location>
        <begin position="59"/>
        <end position="78"/>
    </location>
</feature>
<dbReference type="OrthoDB" id="5388941at2"/>
<dbReference type="GO" id="GO:0031410">
    <property type="term" value="C:cytoplasmic vesicle"/>
    <property type="evidence" value="ECO:0007669"/>
    <property type="project" value="TreeGrafter"/>
</dbReference>
<dbReference type="SMART" id="SM00635">
    <property type="entry name" value="BID_2"/>
    <property type="match status" value="3"/>
</dbReference>
<name>A0A2Z4FN77_9DELT</name>
<dbReference type="PANTHER" id="PTHR46182">
    <property type="entry name" value="FI19480P1"/>
    <property type="match status" value="1"/>
</dbReference>
<evidence type="ECO:0000313" key="3">
    <source>
        <dbReference type="EMBL" id="AWV90429.1"/>
    </source>
</evidence>
<dbReference type="InterPro" id="IPR029865">
    <property type="entry name" value="KIAA0319-like"/>
</dbReference>
<dbReference type="InterPro" id="IPR022409">
    <property type="entry name" value="PKD/Chitinase_dom"/>
</dbReference>
<sequence>MKAWQLGKRTATIWCASLLLGLVFTGCSAEFNDQKCETEQDCFHGEVCSSDGVCVPDSSDLDAGDEDVTPDDVGNDISEDVEEDTVDSDTDVTPQIASVQLSPGAADVAPGRTVQLTVTALDKDGNELPDEEFTWTSSDASIATVDANGAVTGVALGEVVVRVTSDFNPNLSATSTITVVEASVARVEIDPVTADVLEGETLQFSATAYDDEDAELPDATFVWSVDPTSAASIDENGLLTAGAYDVAANTATVTVSAEGVDATATVTILQVPVDSIVVTNPDGDQTFSVEEGATLQLTATPFDADSNELLDRDATYSSDDETVATVDEDGLVTGVAAGTANITVTIGGVTETIEVTVTEPAVVQPPVADAGADRVVNLGETVTVDASTSSDPDGRALTFTWELTSVPGGSSTLLDNSTGVQATFDPDTAGDYVVKLTVENDGGETDTATVTITANAAPVAQAANVSQTSFGQAGVTVYLDGAGSTDLEDDAAGTPLSYAWVFSADPNGDAATMLDPSSPTPSFTPSDSGTYIVDLTVTDSNGAFDTASVTINVRPVSANNAPVADAGAAQTVDVNTAVTLDASASTDEETAFGDLEFAWAITTDPSAGADTLSDANTAMPTFTPTVAGDYVFEVTVTDSNGATDTASVTVTVEAGNAPVVDAGADASITMGGSHTLAGSATDVEDDASSTALTIAWTIAGPNTDSTQLDDPSSLTAVFTPAQSGVYILTLTATDSDSNVSSDSVTITVAPAVTNTAPTANAGADDTLELGGTITLAGSGTDPEDDLLGTALTYAWTIEASSPSTDIAQLSDASIADPVFEPTATGDYTLTLTVTDSGSLSDSDSVVITVTPAAPATDCLIISEYVEGSSNNKAVEFYNCGTTPVDLTDYHYCLEQNEKSIANGCQQKYNLSGTLAVNDTLVLCNNSANAEIKASCDVETGTIAFNGDDRIILFKDGGTPDGDYQSATDTIIDVFGELGNQNNAYADKTFDRCNFTPWMGVGTFTVSDFYSQLPNNTASGLGVPPTEGCAP</sequence>
<dbReference type="InterPro" id="IPR008964">
    <property type="entry name" value="Invasin/intimin_cell_adhesion"/>
</dbReference>
<dbReference type="RefSeq" id="WP_111335876.1">
    <property type="nucleotide sequence ID" value="NZ_CP030032.1"/>
</dbReference>
<accession>A0A2Z4FN77</accession>
<feature type="chain" id="PRO_5043601875" evidence="2">
    <location>
        <begin position="30"/>
        <end position="1030"/>
    </location>
</feature>
<keyword evidence="2" id="KW-0732">Signal</keyword>
<dbReference type="Gene3D" id="2.60.40.1080">
    <property type="match status" value="3"/>
</dbReference>
<reference evidence="3 4" key="1">
    <citation type="submission" date="2018-06" db="EMBL/GenBank/DDBJ databases">
        <title>Lujinxingia sediminis gen. nov. sp. nov., a new facultative anaerobic member of the class Deltaproteobacteria, and proposal of Lujinxingaceae fam. nov.</title>
        <authorList>
            <person name="Guo L.-Y."/>
            <person name="Li C.-M."/>
            <person name="Wang S."/>
            <person name="Du Z.-J."/>
        </authorList>
    </citation>
    <scope>NUCLEOTIDE SEQUENCE [LARGE SCALE GENOMIC DNA]</scope>
    <source>
        <strain evidence="3 4">FA350</strain>
    </source>
</reference>
<evidence type="ECO:0000313" key="4">
    <source>
        <dbReference type="Proteomes" id="UP000249799"/>
    </source>
</evidence>
<dbReference type="CDD" id="cd00146">
    <property type="entry name" value="PKD"/>
    <property type="match status" value="3"/>
</dbReference>
<dbReference type="InterPro" id="IPR013783">
    <property type="entry name" value="Ig-like_fold"/>
</dbReference>
<dbReference type="PROSITE" id="PS51841">
    <property type="entry name" value="LTD"/>
    <property type="match status" value="1"/>
</dbReference>
<dbReference type="SMART" id="SM00089">
    <property type="entry name" value="PKD"/>
    <property type="match status" value="5"/>
</dbReference>
<dbReference type="InterPro" id="IPR001322">
    <property type="entry name" value="Lamin_tail_dom"/>
</dbReference>
<dbReference type="Pfam" id="PF02368">
    <property type="entry name" value="Big_2"/>
    <property type="match status" value="3"/>
</dbReference>
<dbReference type="InterPro" id="IPR035986">
    <property type="entry name" value="PKD_dom_sf"/>
</dbReference>
<keyword evidence="4" id="KW-1185">Reference proteome</keyword>
<proteinExistence type="predicted"/>
<dbReference type="GO" id="GO:0016020">
    <property type="term" value="C:membrane"/>
    <property type="evidence" value="ECO:0007669"/>
    <property type="project" value="TreeGrafter"/>
</dbReference>
<dbReference type="InterPro" id="IPR000601">
    <property type="entry name" value="PKD_dom"/>
</dbReference>
<dbReference type="AlphaFoldDB" id="A0A2Z4FN77"/>
<dbReference type="Gene3D" id="2.60.40.10">
    <property type="entry name" value="Immunoglobulins"/>
    <property type="match status" value="5"/>
</dbReference>
<dbReference type="Pfam" id="PF00932">
    <property type="entry name" value="LTD"/>
    <property type="match status" value="1"/>
</dbReference>
<organism evidence="3 4">
    <name type="scientific">Bradymonas sediminis</name>
    <dbReference type="NCBI Taxonomy" id="1548548"/>
    <lineage>
        <taxon>Bacteria</taxon>
        <taxon>Deltaproteobacteria</taxon>
        <taxon>Bradymonadales</taxon>
        <taxon>Bradymonadaceae</taxon>
        <taxon>Bradymonas</taxon>
    </lineage>
</organism>
<evidence type="ECO:0000256" key="2">
    <source>
        <dbReference type="SAM" id="SignalP"/>
    </source>
</evidence>
<gene>
    <name evidence="3" type="ORF">DN745_14260</name>
</gene>
<evidence type="ECO:0000256" key="1">
    <source>
        <dbReference type="SAM" id="MobiDB-lite"/>
    </source>
</evidence>
<dbReference type="PROSITE" id="PS51257">
    <property type="entry name" value="PROKAR_LIPOPROTEIN"/>
    <property type="match status" value="1"/>
</dbReference>
<dbReference type="SUPFAM" id="SSF49299">
    <property type="entry name" value="PKD domain"/>
    <property type="match status" value="5"/>
</dbReference>
<dbReference type="PANTHER" id="PTHR46182:SF2">
    <property type="entry name" value="FI19480P1"/>
    <property type="match status" value="1"/>
</dbReference>
<dbReference type="InterPro" id="IPR003343">
    <property type="entry name" value="Big_2"/>
</dbReference>
<dbReference type="Proteomes" id="UP000249799">
    <property type="component" value="Chromosome"/>
</dbReference>
<dbReference type="SUPFAM" id="SSF49373">
    <property type="entry name" value="Invasin/intimin cell-adhesion fragments"/>
    <property type="match status" value="2"/>
</dbReference>
<dbReference type="Pfam" id="PF22352">
    <property type="entry name" value="K319L-like_PKD"/>
    <property type="match status" value="5"/>
</dbReference>
<dbReference type="EMBL" id="CP030032">
    <property type="protein sequence ID" value="AWV90429.1"/>
    <property type="molecule type" value="Genomic_DNA"/>
</dbReference>
<protein>
    <submittedName>
        <fullName evidence="3">Uncharacterized protein</fullName>
    </submittedName>
</protein>
<feature type="signal peptide" evidence="2">
    <location>
        <begin position="1"/>
        <end position="29"/>
    </location>
</feature>
<dbReference type="KEGG" id="bsed:DN745_14260"/>